<feature type="region of interest" description="Disordered" evidence="1">
    <location>
        <begin position="241"/>
        <end position="281"/>
    </location>
</feature>
<dbReference type="RefSeq" id="WP_349426252.1">
    <property type="nucleotide sequence ID" value="NZ_CP151632.1"/>
</dbReference>
<proteinExistence type="predicted"/>
<gene>
    <name evidence="2" type="ORF">MRBLWS13_003116</name>
</gene>
<sequence length="281" mass="29719">MPEADADAELDAVAAELYALPPSEFTASRNARAGMAAGAVAKRIKALRKPTVAAWAVNLLAREGQLADAIDLSAALREAQDDLDGAELARLGKQRRQLVAALAKQAVGLAENAGGTLSAAAREDVEKTINAAVMDAAAAAAVLTGRLITPLEAGDIEPDTIADAVGGSVPGVVTPPPRDDLAERRARKAAEKAAREAERLANEAERELARVDARRAKAQERVDHVRERIDDLRRDLAALEKDEQSAAEKLDAVEREHADAAAKARDAAKESERAQRALDDE</sequence>
<accession>A0AAU6SEZ3</accession>
<name>A0AAU6SEZ3_9MICO</name>
<protein>
    <submittedName>
        <fullName evidence="2">Transposase</fullName>
    </submittedName>
</protein>
<evidence type="ECO:0000256" key="1">
    <source>
        <dbReference type="SAM" id="MobiDB-lite"/>
    </source>
</evidence>
<reference evidence="2" key="1">
    <citation type="submission" date="2024-04" db="EMBL/GenBank/DDBJ databases">
        <authorList>
            <person name="Roder T."/>
            <person name="Oberhansli S."/>
            <person name="Kreuzer M."/>
        </authorList>
    </citation>
    <scope>NUCLEOTIDE SEQUENCE</scope>
    <source>
        <strain evidence="2">LWS13-1.2</strain>
    </source>
</reference>
<dbReference type="AlphaFoldDB" id="A0AAU6SEZ3"/>
<organism evidence="2">
    <name type="scientific">Microbacterium sp. LWS13-1.2</name>
    <dbReference type="NCBI Taxonomy" id="3135264"/>
    <lineage>
        <taxon>Bacteria</taxon>
        <taxon>Bacillati</taxon>
        <taxon>Actinomycetota</taxon>
        <taxon>Actinomycetes</taxon>
        <taxon>Micrococcales</taxon>
        <taxon>Microbacteriaceae</taxon>
        <taxon>Microbacterium</taxon>
    </lineage>
</organism>
<evidence type="ECO:0000313" key="2">
    <source>
        <dbReference type="EMBL" id="WZO35413.1"/>
    </source>
</evidence>
<dbReference type="EMBL" id="CP151632">
    <property type="protein sequence ID" value="WZO35413.1"/>
    <property type="molecule type" value="Genomic_DNA"/>
</dbReference>